<dbReference type="Gene3D" id="3.30.930.30">
    <property type="match status" value="1"/>
</dbReference>
<sequence>MGIKVGMPMLKLKRGAASGKHAGSLRAIAMEAGEERASKTKNLDPTRSDLNLHLGPYSKGWDATQAIEEEVADYETEYKKTSYLGRGLRSDAAVAIALIVKPDGEWINSQTPEEQERFFSDSYDVLCELGVVKDKDVRMRERHHDEGAPHEHIISMAYDKDGKLAGSRVVNLKTFAKLNRDYPKKMQEKGWPVDELKAYDPEAVKDMTDDEKRAYKEEHIQNKQTKRHGLSANEYAAMKEAEKANALRHALESENERLHEEVEDKYDHLEGLQDYMEREKERLNAEVNEMIGDLEDVQERVADAENELAELEPKRKKAKKDIEDADRKKHDVFEVTYALRNAMGTPNIYDDGQIIANAKRWADDLIAREDEIARQKAENDRRARLIADRAKQVDELMKDAQEVDSAPSGFAEFVIDKVKERYPKFYANCEKTWQALQKKRDSVKNRARDISLRFGDLLEADEHKYDDESQYY</sequence>
<feature type="coiled-coil region" evidence="2">
    <location>
        <begin position="241"/>
        <end position="328"/>
    </location>
</feature>
<dbReference type="Pfam" id="PF01076">
    <property type="entry name" value="Mob_Pre"/>
    <property type="match status" value="1"/>
</dbReference>
<dbReference type="EMBL" id="UAPQ01000008">
    <property type="protein sequence ID" value="SPT53821.1"/>
    <property type="molecule type" value="Genomic_DNA"/>
</dbReference>
<dbReference type="InterPro" id="IPR001668">
    <property type="entry name" value="Mob_Pre"/>
</dbReference>
<proteinExistence type="inferred from homology"/>
<organism evidence="3 4">
    <name type="scientific">Actinomyces bovis</name>
    <dbReference type="NCBI Taxonomy" id="1658"/>
    <lineage>
        <taxon>Bacteria</taxon>
        <taxon>Bacillati</taxon>
        <taxon>Actinomycetota</taxon>
        <taxon>Actinomycetes</taxon>
        <taxon>Actinomycetales</taxon>
        <taxon>Actinomycetaceae</taxon>
        <taxon>Actinomyces</taxon>
    </lineage>
</organism>
<keyword evidence="2" id="KW-0175">Coiled coil</keyword>
<evidence type="ECO:0000256" key="2">
    <source>
        <dbReference type="SAM" id="Coils"/>
    </source>
</evidence>
<dbReference type="RefSeq" id="WP_170166873.1">
    <property type="nucleotide sequence ID" value="NZ_UAPQ01000008.1"/>
</dbReference>
<name>A0ABY1VNX1_9ACTO</name>
<comment type="caution">
    <text evidence="3">The sequence shown here is derived from an EMBL/GenBank/DDBJ whole genome shotgun (WGS) entry which is preliminary data.</text>
</comment>
<gene>
    <name evidence="3" type="ORF">NCTC11535_01506</name>
</gene>
<protein>
    <submittedName>
        <fullName evidence="3">Plasmid recombination enzyme</fullName>
    </submittedName>
</protein>
<reference evidence="3 4" key="1">
    <citation type="submission" date="2018-06" db="EMBL/GenBank/DDBJ databases">
        <authorList>
            <consortium name="Pathogen Informatics"/>
            <person name="Doyle S."/>
        </authorList>
    </citation>
    <scope>NUCLEOTIDE SEQUENCE [LARGE SCALE GENOMIC DNA]</scope>
    <source>
        <strain evidence="3 4">NCTC11535</strain>
    </source>
</reference>
<evidence type="ECO:0000313" key="4">
    <source>
        <dbReference type="Proteomes" id="UP000250006"/>
    </source>
</evidence>
<accession>A0ABY1VNX1</accession>
<evidence type="ECO:0000313" key="3">
    <source>
        <dbReference type="EMBL" id="SPT53821.1"/>
    </source>
</evidence>
<dbReference type="CDD" id="cd17242">
    <property type="entry name" value="MobM_relaxase"/>
    <property type="match status" value="1"/>
</dbReference>
<comment type="similarity">
    <text evidence="1">Belongs to the plasmid mobilization pre family.</text>
</comment>
<keyword evidence="4" id="KW-1185">Reference proteome</keyword>
<dbReference type="Proteomes" id="UP000250006">
    <property type="component" value="Unassembled WGS sequence"/>
</dbReference>
<evidence type="ECO:0000256" key="1">
    <source>
        <dbReference type="ARBA" id="ARBA00010657"/>
    </source>
</evidence>